<dbReference type="PANTHER" id="PTHR10796:SF124">
    <property type="entry name" value="SSD DOMAIN-CONTAINING PROTEIN"/>
    <property type="match status" value="1"/>
</dbReference>
<dbReference type="GO" id="GO:0030659">
    <property type="term" value="C:cytoplasmic vesicle membrane"/>
    <property type="evidence" value="ECO:0007669"/>
    <property type="project" value="TreeGrafter"/>
</dbReference>
<dbReference type="Proteomes" id="UP000031036">
    <property type="component" value="Unassembled WGS sequence"/>
</dbReference>
<keyword evidence="3 7" id="KW-0812">Transmembrane</keyword>
<protein>
    <submittedName>
        <fullName evidence="9">Patched domain-containing protein 3</fullName>
    </submittedName>
</protein>
<accession>A0A0B2V7D0</accession>
<comment type="caution">
    <text evidence="9">The sequence shown here is derived from an EMBL/GenBank/DDBJ whole genome shotgun (WGS) entry which is preliminary data.</text>
</comment>
<comment type="subcellular location">
    <subcellularLocation>
        <location evidence="1">Membrane</location>
        <topology evidence="1">Multi-pass membrane protein</topology>
    </subcellularLocation>
</comment>
<evidence type="ECO:0000256" key="3">
    <source>
        <dbReference type="ARBA" id="ARBA00022692"/>
    </source>
</evidence>
<dbReference type="GO" id="GO:0018996">
    <property type="term" value="P:molting cycle, collagen and cuticulin-based cuticle"/>
    <property type="evidence" value="ECO:0007669"/>
    <property type="project" value="TreeGrafter"/>
</dbReference>
<dbReference type="InterPro" id="IPR051697">
    <property type="entry name" value="Patched_domain-protein"/>
</dbReference>
<feature type="transmembrane region" description="Helical" evidence="7">
    <location>
        <begin position="266"/>
        <end position="284"/>
    </location>
</feature>
<sequence length="673" mass="77493">MEKVWANLLGRYCRFIAGHPWPFIITPAVLTCLLSAGIFLNFKIVRGVHYLYAPLNAQWKLEEDVFHRNWAATDEQFYPGKDILRRKGLYVMLEAKDCGNVLRRPYASEFVRFLEWLNTEKFTTVDGLEYSYRNICLRFQNDCFMNAHARFLADIFFRGDQEILNVTYPKFYSQYSTEPIDLSNTLGGVRTDSRQRLLNATTWMILYQLKQHSDLMMKLSSDFEIAVSERINTERVPTKLFNVYYFHSDTFDLELAKNNHRIAPRFALTFTLLAIFSVLCTFNVEWANTTKGVTPVIDWVISKPLMGIVGVVATVMAITSATGLLLLLDVTFVDVVSVMPFLSLTIGIDDTFLMLAAWHETSRMLSVEDRIEASMRHAAVSVSITSLTDALAFLIGSIAPLPAVIYFCYYSCAAICFIFVYSLTIFVACLSIQGRWEESHRNSVVCIPTVPMEEIEKSTLLERYLNMGSRSDTELKKQKALSCSLPKEMIIDNRLWYQRFFEDFYAPFITRFDVQMASLISFVAYFTIASFGVINVRVGFDLVNLIQKDSPSRRFLEIRSQLFPDDVSKLDVAVMHPPNMGDPVQRKLFLTALNDLEHTSCSLGRNGTDFWYFAYQRYVTRLGFGDSWTNLNENETVSFVKKTFKSYCSYAENLLLLRTKSLMHDFFQISWLC</sequence>
<proteinExistence type="inferred from homology"/>
<keyword evidence="5 7" id="KW-0472">Membrane</keyword>
<keyword evidence="10" id="KW-1185">Reference proteome</keyword>
<organism evidence="9 10">
    <name type="scientific">Toxocara canis</name>
    <name type="common">Canine roundworm</name>
    <dbReference type="NCBI Taxonomy" id="6265"/>
    <lineage>
        <taxon>Eukaryota</taxon>
        <taxon>Metazoa</taxon>
        <taxon>Ecdysozoa</taxon>
        <taxon>Nematoda</taxon>
        <taxon>Chromadorea</taxon>
        <taxon>Rhabditida</taxon>
        <taxon>Spirurina</taxon>
        <taxon>Ascaridomorpha</taxon>
        <taxon>Ascaridoidea</taxon>
        <taxon>Toxocaridae</taxon>
        <taxon>Toxocara</taxon>
    </lineage>
</organism>
<comment type="similarity">
    <text evidence="2">Belongs to the patched family.</text>
</comment>
<dbReference type="Gene3D" id="1.20.1640.10">
    <property type="entry name" value="Multidrug efflux transporter AcrB transmembrane domain"/>
    <property type="match status" value="1"/>
</dbReference>
<evidence type="ECO:0000256" key="2">
    <source>
        <dbReference type="ARBA" id="ARBA00005585"/>
    </source>
</evidence>
<evidence type="ECO:0000256" key="7">
    <source>
        <dbReference type="SAM" id="Phobius"/>
    </source>
</evidence>
<dbReference type="OMA" id="IAYTHAQ"/>
<evidence type="ECO:0000313" key="10">
    <source>
        <dbReference type="Proteomes" id="UP000031036"/>
    </source>
</evidence>
<keyword evidence="6" id="KW-0325">Glycoprotein</keyword>
<dbReference type="OrthoDB" id="5819432at2759"/>
<keyword evidence="4 7" id="KW-1133">Transmembrane helix</keyword>
<evidence type="ECO:0000313" key="9">
    <source>
        <dbReference type="EMBL" id="KHN77367.1"/>
    </source>
</evidence>
<dbReference type="PANTHER" id="PTHR10796">
    <property type="entry name" value="PATCHED-RELATED"/>
    <property type="match status" value="1"/>
</dbReference>
<dbReference type="EMBL" id="JPKZ01002331">
    <property type="protein sequence ID" value="KHN77367.1"/>
    <property type="molecule type" value="Genomic_DNA"/>
</dbReference>
<dbReference type="Pfam" id="PF02460">
    <property type="entry name" value="Patched"/>
    <property type="match status" value="1"/>
</dbReference>
<dbReference type="GO" id="GO:0006897">
    <property type="term" value="P:endocytosis"/>
    <property type="evidence" value="ECO:0007669"/>
    <property type="project" value="TreeGrafter"/>
</dbReference>
<dbReference type="GO" id="GO:0005886">
    <property type="term" value="C:plasma membrane"/>
    <property type="evidence" value="ECO:0007669"/>
    <property type="project" value="TreeGrafter"/>
</dbReference>
<name>A0A0B2V7D0_TOXCA</name>
<evidence type="ECO:0000256" key="1">
    <source>
        <dbReference type="ARBA" id="ARBA00004141"/>
    </source>
</evidence>
<evidence type="ECO:0000256" key="4">
    <source>
        <dbReference type="ARBA" id="ARBA00022989"/>
    </source>
</evidence>
<feature type="transmembrane region" description="Helical" evidence="7">
    <location>
        <begin position="21"/>
        <end position="42"/>
    </location>
</feature>
<gene>
    <name evidence="9" type="primary">Ptchd3</name>
    <name evidence="9" type="ORF">Tcan_06169</name>
</gene>
<evidence type="ECO:0000259" key="8">
    <source>
        <dbReference type="PROSITE" id="PS50156"/>
    </source>
</evidence>
<dbReference type="InterPro" id="IPR003392">
    <property type="entry name" value="PTHD_SSD"/>
</dbReference>
<dbReference type="PROSITE" id="PS50156">
    <property type="entry name" value="SSD"/>
    <property type="match status" value="1"/>
</dbReference>
<feature type="transmembrane region" description="Helical" evidence="7">
    <location>
        <begin position="404"/>
        <end position="432"/>
    </location>
</feature>
<dbReference type="SUPFAM" id="SSF82866">
    <property type="entry name" value="Multidrug efflux transporter AcrB transmembrane domain"/>
    <property type="match status" value="1"/>
</dbReference>
<feature type="transmembrane region" description="Helical" evidence="7">
    <location>
        <begin position="519"/>
        <end position="540"/>
    </location>
</feature>
<reference evidence="9 10" key="1">
    <citation type="submission" date="2014-11" db="EMBL/GenBank/DDBJ databases">
        <title>Genetic blueprint of the zoonotic pathogen Toxocara canis.</title>
        <authorList>
            <person name="Zhu X.-Q."/>
            <person name="Korhonen P.K."/>
            <person name="Cai H."/>
            <person name="Young N.D."/>
            <person name="Nejsum P."/>
            <person name="von Samson-Himmelstjerna G."/>
            <person name="Boag P.R."/>
            <person name="Tan P."/>
            <person name="Li Q."/>
            <person name="Min J."/>
            <person name="Yang Y."/>
            <person name="Wang X."/>
            <person name="Fang X."/>
            <person name="Hall R.S."/>
            <person name="Hofmann A."/>
            <person name="Sternberg P.W."/>
            <person name="Jex A.R."/>
            <person name="Gasser R.B."/>
        </authorList>
    </citation>
    <scope>NUCLEOTIDE SEQUENCE [LARGE SCALE GENOMIC DNA]</scope>
    <source>
        <strain evidence="9">PN_DK_2014</strain>
    </source>
</reference>
<dbReference type="AlphaFoldDB" id="A0A0B2V7D0"/>
<feature type="transmembrane region" description="Helical" evidence="7">
    <location>
        <begin position="378"/>
        <end position="398"/>
    </location>
</feature>
<evidence type="ECO:0000256" key="5">
    <source>
        <dbReference type="ARBA" id="ARBA00023136"/>
    </source>
</evidence>
<feature type="transmembrane region" description="Helical" evidence="7">
    <location>
        <begin position="338"/>
        <end position="358"/>
    </location>
</feature>
<dbReference type="InterPro" id="IPR000731">
    <property type="entry name" value="SSD"/>
</dbReference>
<evidence type="ECO:0000256" key="6">
    <source>
        <dbReference type="ARBA" id="ARBA00023180"/>
    </source>
</evidence>
<feature type="transmembrane region" description="Helical" evidence="7">
    <location>
        <begin position="305"/>
        <end position="326"/>
    </location>
</feature>
<feature type="domain" description="SSD" evidence="8">
    <location>
        <begin position="297"/>
        <end position="432"/>
    </location>
</feature>